<comment type="caution">
    <text evidence="1">The sequence shown here is derived from an EMBL/GenBank/DDBJ whole genome shotgun (WGS) entry which is preliminary data.</text>
</comment>
<keyword evidence="2" id="KW-1185">Reference proteome</keyword>
<protein>
    <submittedName>
        <fullName evidence="1">Uncharacterized protein</fullName>
    </submittedName>
</protein>
<dbReference type="PANTHER" id="PTHR37535">
    <property type="entry name" value="FLUG DOMAIN PROTEIN"/>
    <property type="match status" value="1"/>
</dbReference>
<name>A0A9P4JS87_9PLEO</name>
<reference evidence="1" key="1">
    <citation type="journal article" date="2020" name="Stud. Mycol.">
        <title>101 Dothideomycetes genomes: a test case for predicting lifestyles and emergence of pathogens.</title>
        <authorList>
            <person name="Haridas S."/>
            <person name="Albert R."/>
            <person name="Binder M."/>
            <person name="Bloem J."/>
            <person name="Labutti K."/>
            <person name="Salamov A."/>
            <person name="Andreopoulos B."/>
            <person name="Baker S."/>
            <person name="Barry K."/>
            <person name="Bills G."/>
            <person name="Bluhm B."/>
            <person name="Cannon C."/>
            <person name="Castanera R."/>
            <person name="Culley D."/>
            <person name="Daum C."/>
            <person name="Ezra D."/>
            <person name="Gonzalez J."/>
            <person name="Henrissat B."/>
            <person name="Kuo A."/>
            <person name="Liang C."/>
            <person name="Lipzen A."/>
            <person name="Lutzoni F."/>
            <person name="Magnuson J."/>
            <person name="Mondo S."/>
            <person name="Nolan M."/>
            <person name="Ohm R."/>
            <person name="Pangilinan J."/>
            <person name="Park H.-J."/>
            <person name="Ramirez L."/>
            <person name="Alfaro M."/>
            <person name="Sun H."/>
            <person name="Tritt A."/>
            <person name="Yoshinaga Y."/>
            <person name="Zwiers L.-H."/>
            <person name="Turgeon B."/>
            <person name="Goodwin S."/>
            <person name="Spatafora J."/>
            <person name="Crous P."/>
            <person name="Grigoriev I."/>
        </authorList>
    </citation>
    <scope>NUCLEOTIDE SEQUENCE</scope>
    <source>
        <strain evidence="1">ATCC 74209</strain>
    </source>
</reference>
<organism evidence="1 2">
    <name type="scientific">Delitschia confertaspora ATCC 74209</name>
    <dbReference type="NCBI Taxonomy" id="1513339"/>
    <lineage>
        <taxon>Eukaryota</taxon>
        <taxon>Fungi</taxon>
        <taxon>Dikarya</taxon>
        <taxon>Ascomycota</taxon>
        <taxon>Pezizomycotina</taxon>
        <taxon>Dothideomycetes</taxon>
        <taxon>Pleosporomycetidae</taxon>
        <taxon>Pleosporales</taxon>
        <taxon>Delitschiaceae</taxon>
        <taxon>Delitschia</taxon>
    </lineage>
</organism>
<proteinExistence type="predicted"/>
<evidence type="ECO:0000313" key="2">
    <source>
        <dbReference type="Proteomes" id="UP000799536"/>
    </source>
</evidence>
<dbReference type="AlphaFoldDB" id="A0A9P4JS87"/>
<gene>
    <name evidence="1" type="ORF">GQ43DRAFT_486811</name>
</gene>
<accession>A0A9P4JS87</accession>
<dbReference type="PANTHER" id="PTHR37535:SF3">
    <property type="entry name" value="FLUG DOMAIN-CONTAINING PROTEIN"/>
    <property type="match status" value="1"/>
</dbReference>
<evidence type="ECO:0000313" key="1">
    <source>
        <dbReference type="EMBL" id="KAF2201613.1"/>
    </source>
</evidence>
<sequence>MIARFSKGFLDTKMNTNSLAGKWKDLKRAVKLECNYQFSPKENKEILEFIDKQLPSLEGVSTKARPKLIANLKVTEDLVIFLWKSDEYQYKHPRIRMQIVFLILIFSLLGSRPGELVESEAWVASNEGICYKDVELV</sequence>
<dbReference type="EMBL" id="ML993968">
    <property type="protein sequence ID" value="KAF2201613.1"/>
    <property type="molecule type" value="Genomic_DNA"/>
</dbReference>
<dbReference type="Proteomes" id="UP000799536">
    <property type="component" value="Unassembled WGS sequence"/>
</dbReference>
<dbReference type="OrthoDB" id="3943630at2759"/>